<comment type="similarity">
    <text evidence="1 3">Belongs to the TBCA family.</text>
</comment>
<dbReference type="Gene3D" id="1.20.58.90">
    <property type="match status" value="1"/>
</dbReference>
<dbReference type="SUPFAM" id="SSF46988">
    <property type="entry name" value="Tubulin chaperone cofactor A"/>
    <property type="match status" value="1"/>
</dbReference>
<keyword evidence="3" id="KW-0206">Cytoskeleton</keyword>
<dbReference type="STRING" id="1344416.A0A139AM46"/>
<dbReference type="OMA" id="VIQECIM"/>
<evidence type="ECO:0000256" key="2">
    <source>
        <dbReference type="ARBA" id="ARBA00023186"/>
    </source>
</evidence>
<dbReference type="GO" id="GO:0005829">
    <property type="term" value="C:cytosol"/>
    <property type="evidence" value="ECO:0007669"/>
    <property type="project" value="TreeGrafter"/>
</dbReference>
<reference evidence="4 5" key="1">
    <citation type="journal article" date="2015" name="Genome Biol. Evol.">
        <title>Phylogenomic analyses indicate that early fungi evolved digesting cell walls of algal ancestors of land plants.</title>
        <authorList>
            <person name="Chang Y."/>
            <person name="Wang S."/>
            <person name="Sekimoto S."/>
            <person name="Aerts A.L."/>
            <person name="Choi C."/>
            <person name="Clum A."/>
            <person name="LaButti K.M."/>
            <person name="Lindquist E.A."/>
            <person name="Yee Ngan C."/>
            <person name="Ohm R.A."/>
            <person name="Salamov A.A."/>
            <person name="Grigoriev I.V."/>
            <person name="Spatafora J.W."/>
            <person name="Berbee M.L."/>
        </authorList>
    </citation>
    <scope>NUCLEOTIDE SEQUENCE [LARGE SCALE GENOMIC DNA]</scope>
    <source>
        <strain evidence="4 5">JEL478</strain>
    </source>
</reference>
<gene>
    <name evidence="4" type="ORF">M427DRAFT_234045</name>
</gene>
<comment type="subcellular location">
    <subcellularLocation>
        <location evidence="3">Cytoplasm</location>
        <location evidence="3">Cytoskeleton</location>
    </subcellularLocation>
</comment>
<dbReference type="EMBL" id="KQ965744">
    <property type="protein sequence ID" value="KXS17860.1"/>
    <property type="molecule type" value="Genomic_DNA"/>
</dbReference>
<keyword evidence="3" id="KW-0963">Cytoplasm</keyword>
<dbReference type="GO" id="GO:0007023">
    <property type="term" value="P:post-chaperonin tubulin folding pathway"/>
    <property type="evidence" value="ECO:0007669"/>
    <property type="project" value="UniProtKB-UniRule"/>
</dbReference>
<evidence type="ECO:0000313" key="4">
    <source>
        <dbReference type="EMBL" id="KXS17860.1"/>
    </source>
</evidence>
<dbReference type="PANTHER" id="PTHR21500">
    <property type="entry name" value="TUBULIN-SPECIFIC CHAPERONE A"/>
    <property type="match status" value="1"/>
</dbReference>
<evidence type="ECO:0000256" key="3">
    <source>
        <dbReference type="RuleBase" id="RU364030"/>
    </source>
</evidence>
<dbReference type="GO" id="GO:0005874">
    <property type="term" value="C:microtubule"/>
    <property type="evidence" value="ECO:0007669"/>
    <property type="project" value="UniProtKB-KW"/>
</dbReference>
<sequence>MATRDIKIKTGVLKRLNKELDSYHKEHEQQRGRIDKMVQEGKDEHDIRKQREVLEETTNMIPDCKKRLVAAYKELEKLVDGTCL</sequence>
<dbReference type="InterPro" id="IPR004226">
    <property type="entry name" value="TBCA"/>
</dbReference>
<keyword evidence="5" id="KW-1185">Reference proteome</keyword>
<dbReference type="InterPro" id="IPR036126">
    <property type="entry name" value="TBCA_sf"/>
</dbReference>
<dbReference type="GO" id="GO:0048487">
    <property type="term" value="F:beta-tubulin binding"/>
    <property type="evidence" value="ECO:0007669"/>
    <property type="project" value="InterPro"/>
</dbReference>
<accession>A0A139AM46</accession>
<dbReference type="Proteomes" id="UP000070544">
    <property type="component" value="Unassembled WGS sequence"/>
</dbReference>
<dbReference type="PANTHER" id="PTHR21500:SF0">
    <property type="entry name" value="TUBULIN-SPECIFIC CHAPERONE A"/>
    <property type="match status" value="1"/>
</dbReference>
<keyword evidence="3" id="KW-0493">Microtubule</keyword>
<dbReference type="AlphaFoldDB" id="A0A139AM46"/>
<comment type="subunit">
    <text evidence="3">Supercomplex made of cofactors A to E. Cofactors A and D function by capturing and stabilizing tubulin in a quasi-native conformation. Cofactor E binds to the cofactor D-tubulin complex; interaction with cofactor C then causes the release of tubulin polypeptides that are committed to the native state.</text>
</comment>
<proteinExistence type="inferred from homology"/>
<organism evidence="4 5">
    <name type="scientific">Gonapodya prolifera (strain JEL478)</name>
    <name type="common">Monoblepharis prolifera</name>
    <dbReference type="NCBI Taxonomy" id="1344416"/>
    <lineage>
        <taxon>Eukaryota</taxon>
        <taxon>Fungi</taxon>
        <taxon>Fungi incertae sedis</taxon>
        <taxon>Chytridiomycota</taxon>
        <taxon>Chytridiomycota incertae sedis</taxon>
        <taxon>Monoblepharidomycetes</taxon>
        <taxon>Monoblepharidales</taxon>
        <taxon>Gonapodyaceae</taxon>
        <taxon>Gonapodya</taxon>
    </lineage>
</organism>
<dbReference type="GO" id="GO:0007021">
    <property type="term" value="P:tubulin complex assembly"/>
    <property type="evidence" value="ECO:0007669"/>
    <property type="project" value="UniProtKB-UniRule"/>
</dbReference>
<evidence type="ECO:0000256" key="1">
    <source>
        <dbReference type="ARBA" id="ARBA00006806"/>
    </source>
</evidence>
<dbReference type="OrthoDB" id="296187at2759"/>
<evidence type="ECO:0000313" key="5">
    <source>
        <dbReference type="Proteomes" id="UP000070544"/>
    </source>
</evidence>
<dbReference type="Pfam" id="PF02970">
    <property type="entry name" value="TBCA"/>
    <property type="match status" value="1"/>
</dbReference>
<name>A0A139AM46_GONPJ</name>
<keyword evidence="2 3" id="KW-0143">Chaperone</keyword>
<protein>
    <recommendedName>
        <fullName evidence="3">Tubulin-specific chaperone A</fullName>
    </recommendedName>
</protein>